<comment type="cofactor">
    <cofactor evidence="1">
        <name>a divalent metal cation</name>
        <dbReference type="ChEBI" id="CHEBI:60240"/>
    </cofactor>
</comment>
<keyword evidence="2" id="KW-0378">Hydrolase</keyword>
<proteinExistence type="inferred from homology"/>
<keyword evidence="3" id="KW-0812">Transmembrane</keyword>
<dbReference type="Proteomes" id="UP000597762">
    <property type="component" value="Unassembled WGS sequence"/>
</dbReference>
<dbReference type="HAMAP" id="MF_00528">
    <property type="entry name" value="Maf"/>
    <property type="match status" value="1"/>
</dbReference>
<protein>
    <submittedName>
        <fullName evidence="4">Maf</fullName>
    </submittedName>
</protein>
<dbReference type="InterPro" id="IPR029001">
    <property type="entry name" value="ITPase-like_fam"/>
</dbReference>
<keyword evidence="5" id="KW-1185">Reference proteome</keyword>
<keyword evidence="3" id="KW-0472">Membrane</keyword>
<sequence>MNIEVVPSTFKEDLDPTSFASPIEYAKETARRKAVEVARRLGMAEKQSGDSVNSPPDIVIGADTIITVGDKIYGKPKDEEDAKRTLKELSGKPHIAITGFVLVTPGTWKVGHLLKESEDKPALCVVLAYETTEVFMCELAPEIINAYLKTGEPMGRAGSYSIQDLAATFVESINGDYYNVVGLPLHKFCRQMLQTLSLSLISISLSLSYLSLFLIIYLSISVKLF</sequence>
<keyword evidence="3" id="KW-1133">Transmembrane helix</keyword>
<dbReference type="CDD" id="cd00555">
    <property type="entry name" value="Maf"/>
    <property type="match status" value="1"/>
</dbReference>
<comment type="caution">
    <text evidence="4">The sequence shown here is derived from an EMBL/GenBank/DDBJ whole genome shotgun (WGS) entry which is preliminary data.</text>
</comment>
<dbReference type="Pfam" id="PF02545">
    <property type="entry name" value="Maf"/>
    <property type="match status" value="1"/>
</dbReference>
<dbReference type="PANTHER" id="PTHR43213">
    <property type="entry name" value="BIFUNCTIONAL DTTP/UTP PYROPHOSPHATASE/METHYLTRANSFERASE PROTEIN-RELATED"/>
    <property type="match status" value="1"/>
</dbReference>
<dbReference type="SUPFAM" id="SSF52972">
    <property type="entry name" value="ITPase-like"/>
    <property type="match status" value="1"/>
</dbReference>
<evidence type="ECO:0000313" key="5">
    <source>
        <dbReference type="Proteomes" id="UP000597762"/>
    </source>
</evidence>
<dbReference type="Gene3D" id="3.90.950.10">
    <property type="match status" value="1"/>
</dbReference>
<accession>A0A812B5S1</accession>
<dbReference type="EMBL" id="CAHIKZ030000368">
    <property type="protein sequence ID" value="CAE1170678.1"/>
    <property type="molecule type" value="Genomic_DNA"/>
</dbReference>
<name>A0A812B5S1_ACAPH</name>
<evidence type="ECO:0000256" key="3">
    <source>
        <dbReference type="SAM" id="Phobius"/>
    </source>
</evidence>
<evidence type="ECO:0000256" key="1">
    <source>
        <dbReference type="ARBA" id="ARBA00001968"/>
    </source>
</evidence>
<reference evidence="4" key="1">
    <citation type="submission" date="2021-01" db="EMBL/GenBank/DDBJ databases">
        <authorList>
            <person name="Li R."/>
            <person name="Bekaert M."/>
        </authorList>
    </citation>
    <scope>NUCLEOTIDE SEQUENCE</scope>
    <source>
        <strain evidence="4">Farmed</strain>
    </source>
</reference>
<feature type="transmembrane region" description="Helical" evidence="3">
    <location>
        <begin position="196"/>
        <end position="220"/>
    </location>
</feature>
<dbReference type="AlphaFoldDB" id="A0A812B5S1"/>
<evidence type="ECO:0000256" key="2">
    <source>
        <dbReference type="ARBA" id="ARBA00022801"/>
    </source>
</evidence>
<gene>
    <name evidence="4" type="ORF">SPHA_11188</name>
</gene>
<dbReference type="InterPro" id="IPR003697">
    <property type="entry name" value="Maf-like"/>
</dbReference>
<dbReference type="PIRSF" id="PIRSF006305">
    <property type="entry name" value="Maf"/>
    <property type="match status" value="1"/>
</dbReference>
<dbReference type="GO" id="GO:0047429">
    <property type="term" value="F:nucleoside triphosphate diphosphatase activity"/>
    <property type="evidence" value="ECO:0007669"/>
    <property type="project" value="InterPro"/>
</dbReference>
<dbReference type="NCBIfam" id="TIGR00172">
    <property type="entry name" value="maf"/>
    <property type="match status" value="1"/>
</dbReference>
<organism evidence="4 5">
    <name type="scientific">Acanthosepion pharaonis</name>
    <name type="common">Pharaoh cuttlefish</name>
    <name type="synonym">Sepia pharaonis</name>
    <dbReference type="NCBI Taxonomy" id="158019"/>
    <lineage>
        <taxon>Eukaryota</taxon>
        <taxon>Metazoa</taxon>
        <taxon>Spiralia</taxon>
        <taxon>Lophotrochozoa</taxon>
        <taxon>Mollusca</taxon>
        <taxon>Cephalopoda</taxon>
        <taxon>Coleoidea</taxon>
        <taxon>Decapodiformes</taxon>
        <taxon>Sepiida</taxon>
        <taxon>Sepiina</taxon>
        <taxon>Sepiidae</taxon>
        <taxon>Acanthosepion</taxon>
    </lineage>
</organism>
<dbReference type="OrthoDB" id="10267058at2759"/>
<dbReference type="PANTHER" id="PTHR43213:SF5">
    <property type="entry name" value="BIFUNCTIONAL DTTP_UTP PYROPHOSPHATASE_METHYLTRANSFERASE PROTEIN-RELATED"/>
    <property type="match status" value="1"/>
</dbReference>
<evidence type="ECO:0000313" key="4">
    <source>
        <dbReference type="EMBL" id="CAE1170678.1"/>
    </source>
</evidence>